<dbReference type="CDD" id="cd00593">
    <property type="entry name" value="RIBOc"/>
    <property type="match status" value="1"/>
</dbReference>
<dbReference type="KEGG" id="anh:A6F65_01912"/>
<evidence type="ECO:0000256" key="7">
    <source>
        <dbReference type="ARBA" id="ARBA00022884"/>
    </source>
</evidence>
<feature type="active site" evidence="8">
    <location>
        <position position="119"/>
    </location>
</feature>
<protein>
    <recommendedName>
        <fullName evidence="8">Ribonuclease 3</fullName>
        <ecNumber evidence="8">3.1.26.3</ecNumber>
    </recommendedName>
    <alternativeName>
        <fullName evidence="8">Ribonuclease III</fullName>
        <shortName evidence="8">RNase III</shortName>
    </alternativeName>
</protein>
<evidence type="ECO:0000256" key="8">
    <source>
        <dbReference type="HAMAP-Rule" id="MF_00104"/>
    </source>
</evidence>
<dbReference type="HAMAP" id="MF_00104">
    <property type="entry name" value="RNase_III"/>
    <property type="match status" value="1"/>
</dbReference>
<name>A0A1C7D9U8_9SPHN</name>
<dbReference type="GO" id="GO:0004525">
    <property type="term" value="F:ribonuclease III activity"/>
    <property type="evidence" value="ECO:0007669"/>
    <property type="project" value="UniProtKB-UniRule"/>
</dbReference>
<evidence type="ECO:0000256" key="1">
    <source>
        <dbReference type="ARBA" id="ARBA00000109"/>
    </source>
</evidence>
<evidence type="ECO:0000313" key="13">
    <source>
        <dbReference type="Proteomes" id="UP000092698"/>
    </source>
</evidence>
<dbReference type="GO" id="GO:0046872">
    <property type="term" value="F:metal ion binding"/>
    <property type="evidence" value="ECO:0007669"/>
    <property type="project" value="UniProtKB-KW"/>
</dbReference>
<gene>
    <name evidence="8 12" type="primary">rnc</name>
    <name evidence="12" type="ORF">A6F65_01912</name>
</gene>
<dbReference type="EC" id="3.1.26.3" evidence="8"/>
<evidence type="ECO:0000259" key="10">
    <source>
        <dbReference type="PROSITE" id="PS50137"/>
    </source>
</evidence>
<keyword evidence="4 8" id="KW-0540">Nuclease</keyword>
<keyword evidence="8" id="KW-0699">rRNA-binding</keyword>
<evidence type="ECO:0000256" key="6">
    <source>
        <dbReference type="ARBA" id="ARBA00022801"/>
    </source>
</evidence>
<keyword evidence="8" id="KW-0479">Metal-binding</keyword>
<keyword evidence="8" id="KW-0963">Cytoplasm</keyword>
<comment type="cofactor">
    <cofactor evidence="8">
        <name>Mg(2+)</name>
        <dbReference type="ChEBI" id="CHEBI:18420"/>
    </cofactor>
</comment>
<comment type="subcellular location">
    <subcellularLocation>
        <location evidence="8">Cytoplasm</location>
    </subcellularLocation>
</comment>
<dbReference type="InterPro" id="IPR000999">
    <property type="entry name" value="RNase_III_dom"/>
</dbReference>
<keyword evidence="3 8" id="KW-0507">mRNA processing</keyword>
<dbReference type="Pfam" id="PF14622">
    <property type="entry name" value="Ribonucleas_3_3"/>
    <property type="match status" value="1"/>
</dbReference>
<dbReference type="Pfam" id="PF00035">
    <property type="entry name" value="dsrm"/>
    <property type="match status" value="1"/>
</dbReference>
<dbReference type="PROSITE" id="PS00517">
    <property type="entry name" value="RNASE_3_1"/>
    <property type="match status" value="1"/>
</dbReference>
<keyword evidence="8" id="KW-0819">tRNA processing</keyword>
<dbReference type="GO" id="GO:0006397">
    <property type="term" value="P:mRNA processing"/>
    <property type="evidence" value="ECO:0007669"/>
    <property type="project" value="UniProtKB-UniRule"/>
</dbReference>
<dbReference type="AlphaFoldDB" id="A0A1C7D9U8"/>
<evidence type="ECO:0000256" key="2">
    <source>
        <dbReference type="ARBA" id="ARBA00010183"/>
    </source>
</evidence>
<dbReference type="SMART" id="SM00358">
    <property type="entry name" value="DSRM"/>
    <property type="match status" value="1"/>
</dbReference>
<dbReference type="InterPro" id="IPR014720">
    <property type="entry name" value="dsRBD_dom"/>
</dbReference>
<dbReference type="GO" id="GO:0010468">
    <property type="term" value="P:regulation of gene expression"/>
    <property type="evidence" value="ECO:0007669"/>
    <property type="project" value="TreeGrafter"/>
</dbReference>
<comment type="catalytic activity">
    <reaction evidence="1 8">
        <text>Endonucleolytic cleavage to 5'-phosphomonoester.</text>
        <dbReference type="EC" id="3.1.26.3"/>
    </reaction>
</comment>
<evidence type="ECO:0000256" key="4">
    <source>
        <dbReference type="ARBA" id="ARBA00022722"/>
    </source>
</evidence>
<feature type="domain" description="RNase III" evidence="11">
    <location>
        <begin position="8"/>
        <end position="130"/>
    </location>
</feature>
<dbReference type="GO" id="GO:0006364">
    <property type="term" value="P:rRNA processing"/>
    <property type="evidence" value="ECO:0007669"/>
    <property type="project" value="UniProtKB-UniRule"/>
</dbReference>
<evidence type="ECO:0000313" key="12">
    <source>
        <dbReference type="EMBL" id="ANU08205.1"/>
    </source>
</evidence>
<dbReference type="PATRIC" id="fig|645517.4.peg.1897"/>
<dbReference type="GO" id="GO:0019843">
    <property type="term" value="F:rRNA binding"/>
    <property type="evidence" value="ECO:0007669"/>
    <property type="project" value="UniProtKB-KW"/>
</dbReference>
<evidence type="ECO:0000256" key="9">
    <source>
        <dbReference type="SAM" id="MobiDB-lite"/>
    </source>
</evidence>
<reference evidence="12 13" key="1">
    <citation type="submission" date="2016-07" db="EMBL/GenBank/DDBJ databases">
        <title>Complete genome sequence of Altererythrobacter namhicola JCM 16345T, containing esterase-encoding genes.</title>
        <authorList>
            <person name="Cheng H."/>
            <person name="Wu Y.-H."/>
            <person name="Jian S.-L."/>
            <person name="Huo Y.-Y."/>
            <person name="Wang C.-S."/>
            <person name="Xu X.-W."/>
        </authorList>
    </citation>
    <scope>NUCLEOTIDE SEQUENCE [LARGE SCALE GENOMIC DNA]</scope>
    <source>
        <strain evidence="12 13">JCM 16345</strain>
    </source>
</reference>
<accession>A0A1C7D9U8</accession>
<evidence type="ECO:0000259" key="11">
    <source>
        <dbReference type="PROSITE" id="PS50142"/>
    </source>
</evidence>
<feature type="binding site" evidence="8">
    <location>
        <position position="116"/>
    </location>
    <ligand>
        <name>Mg(2+)</name>
        <dbReference type="ChEBI" id="CHEBI:18420"/>
    </ligand>
</feature>
<dbReference type="CDD" id="cd10845">
    <property type="entry name" value="DSRM_RNAse_III_family"/>
    <property type="match status" value="1"/>
</dbReference>
<organism evidence="12 13">
    <name type="scientific">Paraurantiacibacter namhicola</name>
    <dbReference type="NCBI Taxonomy" id="645517"/>
    <lineage>
        <taxon>Bacteria</taxon>
        <taxon>Pseudomonadati</taxon>
        <taxon>Pseudomonadota</taxon>
        <taxon>Alphaproteobacteria</taxon>
        <taxon>Sphingomonadales</taxon>
        <taxon>Erythrobacteraceae</taxon>
        <taxon>Paraurantiacibacter</taxon>
    </lineage>
</organism>
<comment type="similarity">
    <text evidence="2">Belongs to the ribonuclease III family.</text>
</comment>
<dbReference type="EMBL" id="CP016545">
    <property type="protein sequence ID" value="ANU08205.1"/>
    <property type="molecule type" value="Genomic_DNA"/>
</dbReference>
<sequence length="223" mass="24122">MSSLEGDTRKWLDASGFTVRDEAVWLEALTHGSRAEEVDYQRLEFLGDRVLGLTVAAWLFANNPAAEGKLAQRLNALVSKQACAQVARDLGAAGHVRLGKQARDDGAADSVNVLGDIMESLLGANFNEAGFDATRDLIHVLWQPLLEGGTGRMKHPKSALQEWAAGNQRKGPEYELVDRSGPDHASRFTVRVSVKNVGEAEATADSKQEAETAAAKAFMEQYG</sequence>
<dbReference type="GO" id="GO:0005737">
    <property type="term" value="C:cytoplasm"/>
    <property type="evidence" value="ECO:0007669"/>
    <property type="project" value="UniProtKB-SubCell"/>
</dbReference>
<dbReference type="Gene3D" id="1.10.1520.10">
    <property type="entry name" value="Ribonuclease III domain"/>
    <property type="match status" value="1"/>
</dbReference>
<dbReference type="InterPro" id="IPR011907">
    <property type="entry name" value="RNase_III"/>
</dbReference>
<evidence type="ECO:0000256" key="5">
    <source>
        <dbReference type="ARBA" id="ARBA00022759"/>
    </source>
</evidence>
<dbReference type="NCBIfam" id="TIGR02191">
    <property type="entry name" value="RNaseIII"/>
    <property type="match status" value="1"/>
</dbReference>
<proteinExistence type="inferred from homology"/>
<feature type="domain" description="DRBM" evidence="10">
    <location>
        <begin position="155"/>
        <end position="223"/>
    </location>
</feature>
<keyword evidence="5 8" id="KW-0255">Endonuclease</keyword>
<comment type="subunit">
    <text evidence="8">Homodimer.</text>
</comment>
<feature type="binding site" evidence="8">
    <location>
        <position position="119"/>
    </location>
    <ligand>
        <name>Mg(2+)</name>
        <dbReference type="ChEBI" id="CHEBI:18420"/>
    </ligand>
</feature>
<dbReference type="PROSITE" id="PS50137">
    <property type="entry name" value="DS_RBD"/>
    <property type="match status" value="1"/>
</dbReference>
<dbReference type="InterPro" id="IPR036389">
    <property type="entry name" value="RNase_III_sf"/>
</dbReference>
<dbReference type="GO" id="GO:0003725">
    <property type="term" value="F:double-stranded RNA binding"/>
    <property type="evidence" value="ECO:0007669"/>
    <property type="project" value="TreeGrafter"/>
</dbReference>
<dbReference type="GO" id="GO:0008033">
    <property type="term" value="P:tRNA processing"/>
    <property type="evidence" value="ECO:0007669"/>
    <property type="project" value="UniProtKB-KW"/>
</dbReference>
<feature type="active site" evidence="8">
    <location>
        <position position="48"/>
    </location>
</feature>
<dbReference type="PANTHER" id="PTHR11207:SF0">
    <property type="entry name" value="RIBONUCLEASE 3"/>
    <property type="match status" value="1"/>
</dbReference>
<dbReference type="SUPFAM" id="SSF69065">
    <property type="entry name" value="RNase III domain-like"/>
    <property type="match status" value="1"/>
</dbReference>
<keyword evidence="6 8" id="KW-0378">Hydrolase</keyword>
<dbReference type="PANTHER" id="PTHR11207">
    <property type="entry name" value="RIBONUCLEASE III"/>
    <property type="match status" value="1"/>
</dbReference>
<dbReference type="SMART" id="SM00535">
    <property type="entry name" value="RIBOc"/>
    <property type="match status" value="1"/>
</dbReference>
<dbReference type="SUPFAM" id="SSF54768">
    <property type="entry name" value="dsRNA-binding domain-like"/>
    <property type="match status" value="1"/>
</dbReference>
<dbReference type="Proteomes" id="UP000092698">
    <property type="component" value="Chromosome"/>
</dbReference>
<dbReference type="STRING" id="645517.A6F65_01912"/>
<dbReference type="Gene3D" id="3.30.160.20">
    <property type="match status" value="1"/>
</dbReference>
<feature type="region of interest" description="Disordered" evidence="9">
    <location>
        <begin position="199"/>
        <end position="223"/>
    </location>
</feature>
<dbReference type="RefSeq" id="WP_237164803.1">
    <property type="nucleotide sequence ID" value="NZ_CP016545.1"/>
</dbReference>
<keyword evidence="8" id="KW-0460">Magnesium</keyword>
<keyword evidence="8" id="KW-0698">rRNA processing</keyword>
<comment type="function">
    <text evidence="8">Digests double-stranded RNA. Involved in the processing of primary rRNA transcript to yield the immediate precursors to the large and small rRNAs (23S and 16S). Processes some mRNAs, and tRNAs when they are encoded in the rRNA operon. Processes pre-crRNA and tracrRNA of type II CRISPR loci if present in the organism.</text>
</comment>
<keyword evidence="13" id="KW-1185">Reference proteome</keyword>
<dbReference type="PROSITE" id="PS50142">
    <property type="entry name" value="RNASE_3_2"/>
    <property type="match status" value="1"/>
</dbReference>
<evidence type="ECO:0000256" key="3">
    <source>
        <dbReference type="ARBA" id="ARBA00022664"/>
    </source>
</evidence>
<feature type="binding site" evidence="8">
    <location>
        <position position="44"/>
    </location>
    <ligand>
        <name>Mg(2+)</name>
        <dbReference type="ChEBI" id="CHEBI:18420"/>
    </ligand>
</feature>
<keyword evidence="7 8" id="KW-0694">RNA-binding</keyword>